<feature type="domain" description="J" evidence="2">
    <location>
        <begin position="1"/>
        <end position="42"/>
    </location>
</feature>
<dbReference type="EMBL" id="LXQA010179211">
    <property type="protein sequence ID" value="MCI30392.1"/>
    <property type="molecule type" value="Genomic_DNA"/>
</dbReference>
<dbReference type="PANTHER" id="PTHR44145:SF3">
    <property type="entry name" value="DNAJ HOMOLOG SUBFAMILY A MEMBER 3, MITOCHONDRIAL"/>
    <property type="match status" value="1"/>
</dbReference>
<dbReference type="InterPro" id="IPR018253">
    <property type="entry name" value="DnaJ_domain_CS"/>
</dbReference>
<name>A0A392R2S2_9FABA</name>
<protein>
    <submittedName>
        <fullName evidence="3">Chaperone protein dnaJ</fullName>
    </submittedName>
</protein>
<evidence type="ECO:0000313" key="4">
    <source>
        <dbReference type="Proteomes" id="UP000265520"/>
    </source>
</evidence>
<accession>A0A392R2S2</accession>
<dbReference type="CDD" id="cd06257">
    <property type="entry name" value="DnaJ"/>
    <property type="match status" value="1"/>
</dbReference>
<dbReference type="PROSITE" id="PS00636">
    <property type="entry name" value="DNAJ_1"/>
    <property type="match status" value="1"/>
</dbReference>
<keyword evidence="1" id="KW-0143">Chaperone</keyword>
<dbReference type="AlphaFoldDB" id="A0A392R2S2"/>
<dbReference type="InterPro" id="IPR001623">
    <property type="entry name" value="DnaJ_domain"/>
</dbReference>
<dbReference type="PROSITE" id="PS50076">
    <property type="entry name" value="DNAJ_2"/>
    <property type="match status" value="1"/>
</dbReference>
<dbReference type="InterPro" id="IPR051938">
    <property type="entry name" value="Apopto_cytoskel_mod"/>
</dbReference>
<dbReference type="PRINTS" id="PR00625">
    <property type="entry name" value="JDOMAIN"/>
</dbReference>
<dbReference type="InterPro" id="IPR036869">
    <property type="entry name" value="J_dom_sf"/>
</dbReference>
<dbReference type="PANTHER" id="PTHR44145">
    <property type="entry name" value="DNAJ HOMOLOG SUBFAMILY A MEMBER 3, MITOCHONDRIAL"/>
    <property type="match status" value="1"/>
</dbReference>
<organism evidence="3 4">
    <name type="scientific">Trifolium medium</name>
    <dbReference type="NCBI Taxonomy" id="97028"/>
    <lineage>
        <taxon>Eukaryota</taxon>
        <taxon>Viridiplantae</taxon>
        <taxon>Streptophyta</taxon>
        <taxon>Embryophyta</taxon>
        <taxon>Tracheophyta</taxon>
        <taxon>Spermatophyta</taxon>
        <taxon>Magnoliopsida</taxon>
        <taxon>eudicotyledons</taxon>
        <taxon>Gunneridae</taxon>
        <taxon>Pentapetalae</taxon>
        <taxon>rosids</taxon>
        <taxon>fabids</taxon>
        <taxon>Fabales</taxon>
        <taxon>Fabaceae</taxon>
        <taxon>Papilionoideae</taxon>
        <taxon>50 kb inversion clade</taxon>
        <taxon>NPAAA clade</taxon>
        <taxon>Hologalegina</taxon>
        <taxon>IRL clade</taxon>
        <taxon>Trifolieae</taxon>
        <taxon>Trifolium</taxon>
    </lineage>
</organism>
<dbReference type="SMART" id="SM00271">
    <property type="entry name" value="DnaJ"/>
    <property type="match status" value="1"/>
</dbReference>
<evidence type="ECO:0000259" key="2">
    <source>
        <dbReference type="PROSITE" id="PS50076"/>
    </source>
</evidence>
<dbReference type="Proteomes" id="UP000265520">
    <property type="component" value="Unassembled WGS sequence"/>
</dbReference>
<sequence>LAKKLHPDANKDDPDAEKKFQEVTMAYEVLKDGEKRQQYDQV</sequence>
<proteinExistence type="predicted"/>
<comment type="caution">
    <text evidence="3">The sequence shown here is derived from an EMBL/GenBank/DDBJ whole genome shotgun (WGS) entry which is preliminary data.</text>
</comment>
<evidence type="ECO:0000256" key="1">
    <source>
        <dbReference type="ARBA" id="ARBA00023186"/>
    </source>
</evidence>
<keyword evidence="4" id="KW-1185">Reference proteome</keyword>
<reference evidence="3 4" key="1">
    <citation type="journal article" date="2018" name="Front. Plant Sci.">
        <title>Red Clover (Trifolium pratense) and Zigzag Clover (T. medium) - A Picture of Genomic Similarities and Differences.</title>
        <authorList>
            <person name="Dluhosova J."/>
            <person name="Istvanek J."/>
            <person name="Nedelnik J."/>
            <person name="Repkova J."/>
        </authorList>
    </citation>
    <scope>NUCLEOTIDE SEQUENCE [LARGE SCALE GENOMIC DNA]</scope>
    <source>
        <strain evidence="4">cv. 10/8</strain>
        <tissue evidence="3">Leaf</tissue>
    </source>
</reference>
<feature type="non-terminal residue" evidence="3">
    <location>
        <position position="1"/>
    </location>
</feature>
<dbReference type="Gene3D" id="1.10.287.110">
    <property type="entry name" value="DnaJ domain"/>
    <property type="match status" value="1"/>
</dbReference>
<evidence type="ECO:0000313" key="3">
    <source>
        <dbReference type="EMBL" id="MCI30392.1"/>
    </source>
</evidence>
<dbReference type="Pfam" id="PF00226">
    <property type="entry name" value="DnaJ"/>
    <property type="match status" value="1"/>
</dbReference>
<dbReference type="SUPFAM" id="SSF46565">
    <property type="entry name" value="Chaperone J-domain"/>
    <property type="match status" value="1"/>
</dbReference>